<gene>
    <name evidence="1" type="ORF">NX722_20870</name>
</gene>
<dbReference type="EMBL" id="JAPFCC010000001">
    <property type="protein sequence ID" value="MCW7555030.1"/>
    <property type="molecule type" value="Genomic_DNA"/>
</dbReference>
<keyword evidence="2" id="KW-1185">Reference proteome</keyword>
<accession>A0ABT3N086</accession>
<protein>
    <submittedName>
        <fullName evidence="1">Uncharacterized protein</fullName>
    </submittedName>
</protein>
<comment type="caution">
    <text evidence="1">The sequence shown here is derived from an EMBL/GenBank/DDBJ whole genome shotgun (WGS) entry which is preliminary data.</text>
</comment>
<reference evidence="1 2" key="1">
    <citation type="submission" date="2022-10" db="EMBL/GenBank/DDBJ databases">
        <title>High-quality genome sequences of two octocoral-associated bacteria, Endozoicomonas euniceicola EF212 and Endozoicomonas gorgoniicola PS125.</title>
        <authorList>
            <person name="Chiou Y.-J."/>
            <person name="Chen Y.-H."/>
        </authorList>
    </citation>
    <scope>NUCLEOTIDE SEQUENCE [LARGE SCALE GENOMIC DNA]</scope>
    <source>
        <strain evidence="1 2">PS125</strain>
    </source>
</reference>
<sequence length="504" mass="58172">MHQISNTAPQKSLDYIDKRSDYSETAGLYLGRLVAFTTPYLHHYLQRLHSALTGQDLQIKLPNQLQKKDEKKVAKVQLIPSEISKTDQLIRITKNREEDKKEAQATLTSIEQSYPLPDISQQKEIVQKLVRLQIPDAKIDSFSLENMAAALFYSGINSFDEAQSLNLKIIPPGPIFHTWYAFHSTTLFDGKNNEKGFDYVNLIAEEASRLSKDNIPVILIYTNNSMSKDQIETMNGLFADHSNILVISIEEDLSESAMVDKFSKQETKNVELMDLIRFCTLVDAKYVLSVAKQKSKQEGKDLFYENLSLWEDKSLTYIDIDNILIRPSTFKIAENGFCKTSHLHTKLYLIKNPKHNKLAAAEKERATRHNAHFEYLQNDQPADIENLKNKSENLYRYLVSGQGMKEYKNLKGITEFKECWSSDVNYCSSRTDLLSEENVRKIMSEKDTKDAFFTFLKTILHGRENLKKLSALDGIQQLRFMKVNHHQTWAVKRDRWLSAKPLKR</sequence>
<proteinExistence type="predicted"/>
<dbReference type="Proteomes" id="UP001209854">
    <property type="component" value="Unassembled WGS sequence"/>
</dbReference>
<evidence type="ECO:0000313" key="2">
    <source>
        <dbReference type="Proteomes" id="UP001209854"/>
    </source>
</evidence>
<name>A0ABT3N086_9GAMM</name>
<evidence type="ECO:0000313" key="1">
    <source>
        <dbReference type="EMBL" id="MCW7555030.1"/>
    </source>
</evidence>
<dbReference type="RefSeq" id="WP_262564796.1">
    <property type="nucleotide sequence ID" value="NZ_JAPFCC010000001.1"/>
</dbReference>
<organism evidence="1 2">
    <name type="scientific">Endozoicomonas gorgoniicola</name>
    <dbReference type="NCBI Taxonomy" id="1234144"/>
    <lineage>
        <taxon>Bacteria</taxon>
        <taxon>Pseudomonadati</taxon>
        <taxon>Pseudomonadota</taxon>
        <taxon>Gammaproteobacteria</taxon>
        <taxon>Oceanospirillales</taxon>
        <taxon>Endozoicomonadaceae</taxon>
        <taxon>Endozoicomonas</taxon>
    </lineage>
</organism>